<keyword evidence="2 4" id="KW-0808">Transferase</keyword>
<dbReference type="PANTHER" id="PTHR42689">
    <property type="entry name" value="ACETYL-COA ACYLTRANSFERASE FADA2 (3-KETOACYL-COA THIOLASE) (BETA-KETOTHIOLASE)-RELATED"/>
    <property type="match status" value="1"/>
</dbReference>
<dbReference type="InterPro" id="IPR016039">
    <property type="entry name" value="Thiolase-like"/>
</dbReference>
<dbReference type="NCBIfam" id="TIGR01930">
    <property type="entry name" value="AcCoA-C-Actrans"/>
    <property type="match status" value="1"/>
</dbReference>
<dbReference type="CDD" id="cd00751">
    <property type="entry name" value="thiolase"/>
    <property type="match status" value="1"/>
</dbReference>
<gene>
    <name evidence="7" type="ORF">PTKU64_18030</name>
</gene>
<dbReference type="Pfam" id="PF00108">
    <property type="entry name" value="Thiolase_N"/>
    <property type="match status" value="1"/>
</dbReference>
<reference evidence="7 8" key="1">
    <citation type="journal article" date="2022" name="Front. Microbiol.">
        <title>Identification and characterization of a novel class of self-sufficient cytochrome P450 hydroxylase involved in cyclohexanecarboxylate degradation in Paraburkholderia terrae strain KU-64.</title>
        <authorList>
            <person name="Yamamoto T."/>
            <person name="Hasegawa Y."/>
            <person name="Iwaki H."/>
        </authorList>
    </citation>
    <scope>NUCLEOTIDE SEQUENCE [LARGE SCALE GENOMIC DNA]</scope>
    <source>
        <strain evidence="7 8">KU-64</strain>
    </source>
</reference>
<dbReference type="InterPro" id="IPR050521">
    <property type="entry name" value="3-ketoacyl-CoA_Thiolase"/>
</dbReference>
<evidence type="ECO:0000313" key="8">
    <source>
        <dbReference type="Proteomes" id="UP001319874"/>
    </source>
</evidence>
<protein>
    <submittedName>
        <fullName evidence="7">Acetyl-CoA acetyltransferase</fullName>
    </submittedName>
</protein>
<accession>A0ABM7TIH7</accession>
<feature type="domain" description="Thiolase C-terminal" evidence="6">
    <location>
        <begin position="301"/>
        <end position="440"/>
    </location>
</feature>
<keyword evidence="8" id="KW-1185">Reference proteome</keyword>
<dbReference type="EMBL" id="AP024955">
    <property type="protein sequence ID" value="BCZ78128.1"/>
    <property type="molecule type" value="Genomic_DNA"/>
</dbReference>
<dbReference type="InterPro" id="IPR002155">
    <property type="entry name" value="Thiolase"/>
</dbReference>
<dbReference type="InterPro" id="IPR020613">
    <property type="entry name" value="Thiolase_CS"/>
</dbReference>
<dbReference type="Pfam" id="PF02803">
    <property type="entry name" value="Thiolase_C"/>
    <property type="match status" value="1"/>
</dbReference>
<evidence type="ECO:0000259" key="5">
    <source>
        <dbReference type="Pfam" id="PF00108"/>
    </source>
</evidence>
<dbReference type="SUPFAM" id="SSF53901">
    <property type="entry name" value="Thiolase-like"/>
    <property type="match status" value="2"/>
</dbReference>
<dbReference type="PANTHER" id="PTHR42689:SF1">
    <property type="entry name" value="ACETYL-COA ACYLTRANSFERASE FADA2 (3-KETOACYL-COA THIOLASE) (BETA-KETOTHIOLASE)-RELATED"/>
    <property type="match status" value="1"/>
</dbReference>
<dbReference type="InterPro" id="IPR020617">
    <property type="entry name" value="Thiolase_C"/>
</dbReference>
<evidence type="ECO:0000259" key="6">
    <source>
        <dbReference type="Pfam" id="PF02803"/>
    </source>
</evidence>
<comment type="similarity">
    <text evidence="1 4">Belongs to the thiolase-like superfamily. Thiolase family.</text>
</comment>
<organism evidence="7 8">
    <name type="scientific">Paraburkholderia terrae</name>
    <dbReference type="NCBI Taxonomy" id="311230"/>
    <lineage>
        <taxon>Bacteria</taxon>
        <taxon>Pseudomonadati</taxon>
        <taxon>Pseudomonadota</taxon>
        <taxon>Betaproteobacteria</taxon>
        <taxon>Burkholderiales</taxon>
        <taxon>Burkholderiaceae</taxon>
        <taxon>Paraburkholderia</taxon>
    </lineage>
</organism>
<evidence type="ECO:0000256" key="3">
    <source>
        <dbReference type="ARBA" id="ARBA00023315"/>
    </source>
</evidence>
<name>A0ABM7TIH7_9BURK</name>
<evidence type="ECO:0000256" key="1">
    <source>
        <dbReference type="ARBA" id="ARBA00010982"/>
    </source>
</evidence>
<dbReference type="Gene3D" id="3.40.47.10">
    <property type="match status" value="1"/>
</dbReference>
<dbReference type="RefSeq" id="WP_229511665.1">
    <property type="nucleotide sequence ID" value="NZ_AP024955.1"/>
</dbReference>
<sequence length="440" mass="47178">MPDSSHPFLQALPTARRVAILGGNRIPFARSNTAYATASNQDMLTFTLQGLIDRYNLHGERLGEVAAGAVIKHSRDYNLTREAVLSTTLAKETPAYDVQQACGTGLEAAILVANKIALGQIDAGIAGGADTTSDAPIGVNERMRKILLEANRGRSAGQRVGALAKLRPGMFFKPLLPRNSEPRTGLSMGEHCELMAKRWGISREAQDVLAYDSHRKLTEAYARGFLNDLMTPFRGLARDNNLRSDLTLDKLATLKPVFDRDAGTMTAGNSTPLTDGASAVLLASEEWAAARGLPVLAWLTWHETAAVDFFDKKEGLLMAPAYAVPRMLKRSGLTLQDFDFYEIHEAFAAQVLCTLAAWQDDEYCRTQLGLEGALGTIDRAKMNVNGGSLATGHPFAATGGRIVAGLAKMLAQLDKPAGTARGLISICAAGGQGVVAILER</sequence>
<dbReference type="NCBIfam" id="NF006740">
    <property type="entry name" value="PRK09268.1"/>
    <property type="match status" value="1"/>
</dbReference>
<evidence type="ECO:0000313" key="7">
    <source>
        <dbReference type="EMBL" id="BCZ78128.1"/>
    </source>
</evidence>
<dbReference type="PIRSF" id="PIRSF000429">
    <property type="entry name" value="Ac-CoA_Ac_transf"/>
    <property type="match status" value="1"/>
</dbReference>
<feature type="domain" description="Thiolase N-terminal" evidence="5">
    <location>
        <begin position="18"/>
        <end position="286"/>
    </location>
</feature>
<keyword evidence="3 4" id="KW-0012">Acyltransferase</keyword>
<dbReference type="PROSITE" id="PS00737">
    <property type="entry name" value="THIOLASE_2"/>
    <property type="match status" value="1"/>
</dbReference>
<dbReference type="InterPro" id="IPR020616">
    <property type="entry name" value="Thiolase_N"/>
</dbReference>
<evidence type="ECO:0000256" key="2">
    <source>
        <dbReference type="ARBA" id="ARBA00022679"/>
    </source>
</evidence>
<evidence type="ECO:0000256" key="4">
    <source>
        <dbReference type="RuleBase" id="RU003557"/>
    </source>
</evidence>
<dbReference type="Proteomes" id="UP001319874">
    <property type="component" value="Chromosome 1"/>
</dbReference>
<proteinExistence type="inferred from homology"/>